<dbReference type="RefSeq" id="WP_098073768.1">
    <property type="nucleotide sequence ID" value="NZ_PDEQ01000001.1"/>
</dbReference>
<keyword evidence="16" id="KW-1185">Reference proteome</keyword>
<keyword evidence="6 13" id="KW-1133">Transmembrane helix</keyword>
<dbReference type="PANTHER" id="PTHR33445">
    <property type="entry name" value="ATP SYNTHASE SUBUNIT B', CHLOROPLASTIC"/>
    <property type="match status" value="1"/>
</dbReference>
<dbReference type="Pfam" id="PF00213">
    <property type="entry name" value="OSCP"/>
    <property type="match status" value="1"/>
</dbReference>
<evidence type="ECO:0000256" key="13">
    <source>
        <dbReference type="HAMAP-Rule" id="MF_01398"/>
    </source>
</evidence>
<name>A0A2A8D1V5_9BACT</name>
<dbReference type="GO" id="GO:0046933">
    <property type="term" value="F:proton-transporting ATP synthase activity, rotational mechanism"/>
    <property type="evidence" value="ECO:0007669"/>
    <property type="project" value="UniProtKB-UniRule"/>
</dbReference>
<evidence type="ECO:0000256" key="4">
    <source>
        <dbReference type="ARBA" id="ARBA00022692"/>
    </source>
</evidence>
<comment type="subcellular location">
    <subcellularLocation>
        <location evidence="13">Cell membrane</location>
        <topology evidence="13">Single-pass membrane protein</topology>
    </subcellularLocation>
    <subcellularLocation>
        <location evidence="12">Endomembrane system</location>
        <topology evidence="12">Single-pass membrane protein</topology>
    </subcellularLocation>
</comment>
<keyword evidence="14" id="KW-0175">Coiled coil</keyword>
<evidence type="ECO:0000256" key="7">
    <source>
        <dbReference type="ARBA" id="ARBA00023065"/>
    </source>
</evidence>
<protein>
    <recommendedName>
        <fullName evidence="13">ATP synthase subunit b</fullName>
    </recommendedName>
    <alternativeName>
        <fullName evidence="13">ATP synthase F(0) sector subunit b</fullName>
    </alternativeName>
    <alternativeName>
        <fullName evidence="13">ATPase subunit I</fullName>
    </alternativeName>
    <alternativeName>
        <fullName evidence="13">F-type ATPase subunit b</fullName>
        <shortName evidence="13">F-ATPase subunit b</shortName>
    </alternativeName>
</protein>
<dbReference type="HAMAP" id="MF_01398">
    <property type="entry name" value="ATP_synth_b_bprime"/>
    <property type="match status" value="1"/>
</dbReference>
<evidence type="ECO:0000256" key="9">
    <source>
        <dbReference type="ARBA" id="ARBA00023310"/>
    </source>
</evidence>
<dbReference type="EMBL" id="PDEQ01000001">
    <property type="protein sequence ID" value="PEN14870.1"/>
    <property type="molecule type" value="Genomic_DNA"/>
</dbReference>
<evidence type="ECO:0000256" key="2">
    <source>
        <dbReference type="ARBA" id="ARBA00022448"/>
    </source>
</evidence>
<evidence type="ECO:0000256" key="12">
    <source>
        <dbReference type="ARBA" id="ARBA00037847"/>
    </source>
</evidence>
<feature type="coiled-coil region" evidence="14">
    <location>
        <begin position="38"/>
        <end position="65"/>
    </location>
</feature>
<dbReference type="InterPro" id="IPR050059">
    <property type="entry name" value="ATP_synthase_B_chain"/>
</dbReference>
<dbReference type="InterPro" id="IPR002146">
    <property type="entry name" value="ATP_synth_b/b'su_bac/chlpt"/>
</dbReference>
<evidence type="ECO:0000256" key="6">
    <source>
        <dbReference type="ARBA" id="ARBA00022989"/>
    </source>
</evidence>
<dbReference type="InterPro" id="IPR017707">
    <property type="entry name" value="Alt_ATP_synth_F0_bsu"/>
</dbReference>
<keyword evidence="5 13" id="KW-0375">Hydrogen ion transport</keyword>
<evidence type="ECO:0000256" key="14">
    <source>
        <dbReference type="SAM" id="Coils"/>
    </source>
</evidence>
<comment type="function">
    <text evidence="11">Component of the F(0) channel, it forms part of the peripheral stalk, linking F(1) to F(0). The b'-subunit is a diverged and duplicated form of b found in plants and photosynthetic bacteria.</text>
</comment>
<dbReference type="NCBIfam" id="TIGR03321">
    <property type="entry name" value="alt_F1F0_F0_B"/>
    <property type="match status" value="1"/>
</dbReference>
<evidence type="ECO:0000256" key="1">
    <source>
        <dbReference type="ARBA" id="ARBA00005513"/>
    </source>
</evidence>
<evidence type="ECO:0000256" key="10">
    <source>
        <dbReference type="ARBA" id="ARBA00025198"/>
    </source>
</evidence>
<dbReference type="GO" id="GO:0012505">
    <property type="term" value="C:endomembrane system"/>
    <property type="evidence" value="ECO:0007669"/>
    <property type="project" value="UniProtKB-SubCell"/>
</dbReference>
<dbReference type="GO" id="GO:0046961">
    <property type="term" value="F:proton-transporting ATPase activity, rotational mechanism"/>
    <property type="evidence" value="ECO:0007669"/>
    <property type="project" value="TreeGrafter"/>
</dbReference>
<evidence type="ECO:0000313" key="16">
    <source>
        <dbReference type="Proteomes" id="UP000220102"/>
    </source>
</evidence>
<proteinExistence type="inferred from homology"/>
<accession>A0A2A8D1V5</accession>
<evidence type="ECO:0000256" key="3">
    <source>
        <dbReference type="ARBA" id="ARBA00022547"/>
    </source>
</evidence>
<evidence type="ECO:0000256" key="5">
    <source>
        <dbReference type="ARBA" id="ARBA00022781"/>
    </source>
</evidence>
<dbReference type="Pfam" id="PF00430">
    <property type="entry name" value="ATP-synt_B"/>
    <property type="match status" value="1"/>
</dbReference>
<evidence type="ECO:0000313" key="15">
    <source>
        <dbReference type="EMBL" id="PEN14870.1"/>
    </source>
</evidence>
<dbReference type="Proteomes" id="UP000220102">
    <property type="component" value="Unassembled WGS sequence"/>
</dbReference>
<comment type="subunit">
    <text evidence="13">F-type ATPases have 2 components, F(1) - the catalytic core - and F(0) - the membrane proton channel. F(1) has five subunits: alpha(3), beta(3), gamma(1), delta(1), epsilon(1). F(0) has three main subunits: a(1), b(2) and c(10-14). The alpha and beta chains form an alternating ring which encloses part of the gamma chain. F(1) is attached to F(0) by a central stalk formed by the gamma and epsilon chains, while a peripheral stalk is formed by the delta and b chains.</text>
</comment>
<dbReference type="AlphaFoldDB" id="A0A2A8D1V5"/>
<organism evidence="15 16">
    <name type="scientific">Longibacter salinarum</name>
    <dbReference type="NCBI Taxonomy" id="1850348"/>
    <lineage>
        <taxon>Bacteria</taxon>
        <taxon>Pseudomonadati</taxon>
        <taxon>Rhodothermota</taxon>
        <taxon>Rhodothermia</taxon>
        <taxon>Rhodothermales</taxon>
        <taxon>Salisaetaceae</taxon>
        <taxon>Longibacter</taxon>
    </lineage>
</organism>
<keyword evidence="3 13" id="KW-0138">CF(0)</keyword>
<sequence>MQIDWFTFGAQIVNFLILIGLLKRFLYGPILDAMDRREASIRSRIAEAETKKEEAQQEGEHYRSLQLAFEAHREERMQEVEEDAEAHRHQLLARAREDIEYLEAQWREAIERDRAAFLHTVSERAVTETIELTRRVLNDLADADLEEQVMTVFLRHLQNPEDALAKKLVDAFEEADAEVTIRSAFELSDAQRARLLAVLQERAGHDLLLSTATDSGIGLGVEVQVANRTIGWTIDQYVEQLLEDVLRQLEADLDQRLTAGVSDASSMAWVRHR</sequence>
<dbReference type="CDD" id="cd06503">
    <property type="entry name" value="ATP-synt_Fo_b"/>
    <property type="match status" value="1"/>
</dbReference>
<dbReference type="GO" id="GO:0005886">
    <property type="term" value="C:plasma membrane"/>
    <property type="evidence" value="ECO:0007669"/>
    <property type="project" value="UniProtKB-SubCell"/>
</dbReference>
<comment type="similarity">
    <text evidence="1 13">Belongs to the ATPase B chain family.</text>
</comment>
<comment type="function">
    <text evidence="10 13">F(1)F(0) ATP synthase produces ATP from ADP in the presence of a proton or sodium gradient. F-type ATPases consist of two structural domains, F(1) containing the extramembraneous catalytic core and F(0) containing the membrane proton channel, linked together by a central stalk and a peripheral stalk. During catalysis, ATP synthesis in the catalytic domain of F(1) is coupled via a rotary mechanism of the central stalk subunits to proton translocation.</text>
</comment>
<keyword evidence="2 13" id="KW-0813">Transport</keyword>
<gene>
    <name evidence="13" type="primary">atpF</name>
    <name evidence="15" type="ORF">CRI94_00825</name>
</gene>
<dbReference type="InterPro" id="IPR000711">
    <property type="entry name" value="ATPase_OSCP/dsu"/>
</dbReference>
<keyword evidence="9 13" id="KW-0066">ATP synthesis</keyword>
<keyword evidence="13" id="KW-1003">Cell membrane</keyword>
<keyword evidence="4 13" id="KW-0812">Transmembrane</keyword>
<keyword evidence="8 13" id="KW-0472">Membrane</keyword>
<comment type="caution">
    <text evidence="15">The sequence shown here is derived from an EMBL/GenBank/DDBJ whole genome shotgun (WGS) entry which is preliminary data.</text>
</comment>
<dbReference type="PANTHER" id="PTHR33445:SF2">
    <property type="entry name" value="ATP SYNTHASE SUBUNIT B', CHLOROPLASTIC"/>
    <property type="match status" value="1"/>
</dbReference>
<keyword evidence="7 13" id="KW-0406">Ion transport</keyword>
<evidence type="ECO:0000256" key="11">
    <source>
        <dbReference type="ARBA" id="ARBA00025614"/>
    </source>
</evidence>
<evidence type="ECO:0000256" key="8">
    <source>
        <dbReference type="ARBA" id="ARBA00023136"/>
    </source>
</evidence>
<dbReference type="GO" id="GO:0045259">
    <property type="term" value="C:proton-transporting ATP synthase complex"/>
    <property type="evidence" value="ECO:0007669"/>
    <property type="project" value="UniProtKB-KW"/>
</dbReference>
<feature type="transmembrane region" description="Helical" evidence="13">
    <location>
        <begin position="6"/>
        <end position="27"/>
    </location>
</feature>
<reference evidence="15 16" key="1">
    <citation type="submission" date="2017-10" db="EMBL/GenBank/DDBJ databases">
        <title>Draft genome of Longibacter Salinarum.</title>
        <authorList>
            <person name="Goh K.M."/>
            <person name="Shamsir M.S."/>
            <person name="Lim S.W."/>
        </authorList>
    </citation>
    <scope>NUCLEOTIDE SEQUENCE [LARGE SCALE GENOMIC DNA]</scope>
    <source>
        <strain evidence="15 16">KCTC 52045</strain>
    </source>
</reference>